<evidence type="ECO:0000313" key="1">
    <source>
        <dbReference type="EMBL" id="EMF01439.1"/>
    </source>
</evidence>
<dbReference type="EMBL" id="AORZ01000011">
    <property type="protein sequence ID" value="EMF01439.1"/>
    <property type="molecule type" value="Genomic_DNA"/>
</dbReference>
<comment type="caution">
    <text evidence="1">The sequence shown here is derived from an EMBL/GenBank/DDBJ whole genome shotgun (WGS) entry which is preliminary data.</text>
</comment>
<dbReference type="Proteomes" id="UP000011740">
    <property type="component" value="Unassembled WGS sequence"/>
</dbReference>
<gene>
    <name evidence="1" type="ORF">H340_06101</name>
</gene>
<proteinExistence type="predicted"/>
<dbReference type="Pfam" id="PF19768">
    <property type="entry name" value="DUF6255"/>
    <property type="match status" value="1"/>
</dbReference>
<sequence length="67" mass="7139">MKVPCRHPADGWTADRGVLTCDGCGVRRIEDYTALGPAVEPPDFGPSPHGPVITAQGVLRFRRGLPA</sequence>
<accession>M3A8H5</accession>
<dbReference type="InterPro" id="IPR046222">
    <property type="entry name" value="DUF6255"/>
</dbReference>
<dbReference type="STRING" id="1223523.H340_06101"/>
<reference evidence="1 2" key="1">
    <citation type="journal article" date="2013" name="Genome Announc.">
        <title>Whole-Genome Shotgun Assembly and Analysis of the Genome of Streptomyces mobaraensis DSM 40847, a Strain for Industrial Production of Microbial Transglutaminase.</title>
        <authorList>
            <person name="Yang H."/>
            <person name="He T."/>
            <person name="Wu W."/>
            <person name="Zhu W."/>
            <person name="Lu B."/>
            <person name="Sun W."/>
        </authorList>
    </citation>
    <scope>NUCLEOTIDE SEQUENCE [LARGE SCALE GENOMIC DNA]</scope>
    <source>
        <strain evidence="1 2">DSM 40847</strain>
    </source>
</reference>
<dbReference type="RefSeq" id="WP_004940720.1">
    <property type="nucleotide sequence ID" value="NZ_AORZ01000011.1"/>
</dbReference>
<name>M3A8H5_STRM1</name>
<organism evidence="1 2">
    <name type="scientific">Streptomyces mobaraensis (strain ATCC 29032 / DSM 40847 / JCM 4168 / NBRC 13819 / NCIMB 11159 / IPCR 16-22)</name>
    <dbReference type="NCBI Taxonomy" id="1223523"/>
    <lineage>
        <taxon>Bacteria</taxon>
        <taxon>Bacillati</taxon>
        <taxon>Actinomycetota</taxon>
        <taxon>Actinomycetes</taxon>
        <taxon>Kitasatosporales</taxon>
        <taxon>Streptomycetaceae</taxon>
        <taxon>Streptomyces</taxon>
    </lineage>
</organism>
<protein>
    <submittedName>
        <fullName evidence="1">Uncharacterized protein</fullName>
    </submittedName>
</protein>
<dbReference type="AlphaFoldDB" id="M3A8H5"/>
<evidence type="ECO:0000313" key="2">
    <source>
        <dbReference type="Proteomes" id="UP000011740"/>
    </source>
</evidence>